<dbReference type="GO" id="GO:0004322">
    <property type="term" value="F:ferroxidase activity"/>
    <property type="evidence" value="ECO:0007669"/>
    <property type="project" value="UniProtKB-EC"/>
</dbReference>
<dbReference type="STRING" id="333673.A0A3M0L423"/>
<dbReference type="GO" id="GO:0005507">
    <property type="term" value="F:copper ion binding"/>
    <property type="evidence" value="ECO:0007669"/>
    <property type="project" value="InterPro"/>
</dbReference>
<dbReference type="InterPro" id="IPR002355">
    <property type="entry name" value="Cu_oxidase_Cu_BS"/>
</dbReference>
<keyword evidence="6" id="KW-1185">Reference proteome</keyword>
<keyword evidence="3" id="KW-0812">Transmembrane</keyword>
<accession>A0A3M0L423</accession>
<dbReference type="InterPro" id="IPR033138">
    <property type="entry name" value="Cu_oxidase_CS"/>
</dbReference>
<name>A0A3M0L423_HIRRU</name>
<feature type="domain" description="Plastocyanin-like" evidence="4">
    <location>
        <begin position="3"/>
        <end position="85"/>
    </location>
</feature>
<keyword evidence="2" id="KW-0479">Metal-binding</keyword>
<evidence type="ECO:0000256" key="2">
    <source>
        <dbReference type="ARBA" id="ARBA00022723"/>
    </source>
</evidence>
<dbReference type="InterPro" id="IPR011706">
    <property type="entry name" value="Cu-oxidase_C"/>
</dbReference>
<dbReference type="Gene3D" id="2.60.40.420">
    <property type="entry name" value="Cupredoxins - blue copper proteins"/>
    <property type="match status" value="1"/>
</dbReference>
<protein>
    <recommendedName>
        <fullName evidence="1">ferroxidase</fullName>
        <ecNumber evidence="1">1.16.3.1</ecNumber>
    </recommendedName>
</protein>
<organism evidence="5 6">
    <name type="scientific">Hirundo rustica rustica</name>
    <dbReference type="NCBI Taxonomy" id="333673"/>
    <lineage>
        <taxon>Eukaryota</taxon>
        <taxon>Metazoa</taxon>
        <taxon>Chordata</taxon>
        <taxon>Craniata</taxon>
        <taxon>Vertebrata</taxon>
        <taxon>Euteleostomi</taxon>
        <taxon>Archelosauria</taxon>
        <taxon>Archosauria</taxon>
        <taxon>Dinosauria</taxon>
        <taxon>Saurischia</taxon>
        <taxon>Theropoda</taxon>
        <taxon>Coelurosauria</taxon>
        <taxon>Aves</taxon>
        <taxon>Neognathae</taxon>
        <taxon>Neoaves</taxon>
        <taxon>Telluraves</taxon>
        <taxon>Australaves</taxon>
        <taxon>Passeriformes</taxon>
        <taxon>Sylvioidea</taxon>
        <taxon>Hirundinidae</taxon>
        <taxon>Hirundo</taxon>
    </lineage>
</organism>
<dbReference type="Proteomes" id="UP000269221">
    <property type="component" value="Unassembled WGS sequence"/>
</dbReference>
<dbReference type="SUPFAM" id="SSF49503">
    <property type="entry name" value="Cupredoxins"/>
    <property type="match status" value="1"/>
</dbReference>
<reference evidence="5 6" key="1">
    <citation type="submission" date="2018-07" db="EMBL/GenBank/DDBJ databases">
        <title>A high quality draft genome assembly of the barn swallow (H. rustica rustica).</title>
        <authorList>
            <person name="Formenti G."/>
            <person name="Chiara M."/>
            <person name="Poveda L."/>
            <person name="Francoijs K.-J."/>
            <person name="Bonisoli-Alquati A."/>
            <person name="Canova L."/>
            <person name="Gianfranceschi L."/>
            <person name="Horner D.S."/>
            <person name="Saino N."/>
        </authorList>
    </citation>
    <scope>NUCLEOTIDE SEQUENCE [LARGE SCALE GENOMIC DNA]</scope>
    <source>
        <strain evidence="5">Chelidonia</strain>
        <tissue evidence="5">Blood</tissue>
    </source>
</reference>
<proteinExistence type="predicted"/>
<dbReference type="EMBL" id="QRBI01000093">
    <property type="protein sequence ID" value="RMC20372.1"/>
    <property type="molecule type" value="Genomic_DNA"/>
</dbReference>
<dbReference type="InterPro" id="IPR008972">
    <property type="entry name" value="Cupredoxin"/>
</dbReference>
<keyword evidence="3" id="KW-0472">Membrane</keyword>
<evidence type="ECO:0000256" key="3">
    <source>
        <dbReference type="SAM" id="Phobius"/>
    </source>
</evidence>
<feature type="transmembrane region" description="Helical" evidence="3">
    <location>
        <begin position="127"/>
        <end position="151"/>
    </location>
</feature>
<sequence>MYQGERMNWYLLGMGHEVDVHTVHFHAEIFIYKNGKSYGADVVDLFPGTFEMVEMLVGNPGTWLLHCHVSDHIHAGMEILFTVLPRGESELEDLTATPGLPLEDEDESQKLMLFGSKVTQEQIEATIISLAVVGVLLLLAAGVLLGVVIHLERQKRLQRNWRSILDDGFKLMSQKNSGL</sequence>
<dbReference type="EC" id="1.16.3.1" evidence="1"/>
<evidence type="ECO:0000256" key="1">
    <source>
        <dbReference type="ARBA" id="ARBA00013107"/>
    </source>
</evidence>
<dbReference type="OrthoDB" id="2121828at2759"/>
<comment type="caution">
    <text evidence="5">The sequence shown here is derived from an EMBL/GenBank/DDBJ whole genome shotgun (WGS) entry which is preliminary data.</text>
</comment>
<dbReference type="Pfam" id="PF07731">
    <property type="entry name" value="Cu-oxidase_2"/>
    <property type="match status" value="1"/>
</dbReference>
<gene>
    <name evidence="5" type="ORF">DUI87_01221</name>
</gene>
<evidence type="ECO:0000313" key="6">
    <source>
        <dbReference type="Proteomes" id="UP000269221"/>
    </source>
</evidence>
<keyword evidence="3" id="KW-1133">Transmembrane helix</keyword>
<dbReference type="PROSITE" id="PS00080">
    <property type="entry name" value="MULTICOPPER_OXIDASE2"/>
    <property type="match status" value="1"/>
</dbReference>
<evidence type="ECO:0000259" key="4">
    <source>
        <dbReference type="Pfam" id="PF07731"/>
    </source>
</evidence>
<evidence type="ECO:0000313" key="5">
    <source>
        <dbReference type="EMBL" id="RMC20372.1"/>
    </source>
</evidence>
<dbReference type="PROSITE" id="PS00079">
    <property type="entry name" value="MULTICOPPER_OXIDASE1"/>
    <property type="match status" value="1"/>
</dbReference>
<dbReference type="AlphaFoldDB" id="A0A3M0L423"/>